<keyword evidence="3" id="KW-0472">Membrane</keyword>
<dbReference type="PANTHER" id="PTHR33392">
    <property type="entry name" value="POLYISOPRENYL-TEICHOIC ACID--PEPTIDOGLYCAN TEICHOIC ACID TRANSFERASE TAGU"/>
    <property type="match status" value="1"/>
</dbReference>
<comment type="similarity">
    <text evidence="1">Belongs to the LytR/CpsA/Psr (LCP) family.</text>
</comment>
<dbReference type="Pfam" id="PF03816">
    <property type="entry name" value="LytR_cpsA_psr"/>
    <property type="match status" value="1"/>
</dbReference>
<comment type="caution">
    <text evidence="5">The sequence shown here is derived from an EMBL/GenBank/DDBJ whole genome shotgun (WGS) entry which is preliminary data.</text>
</comment>
<feature type="compositionally biased region" description="Low complexity" evidence="2">
    <location>
        <begin position="13"/>
        <end position="25"/>
    </location>
</feature>
<dbReference type="InterPro" id="IPR004474">
    <property type="entry name" value="LytR_CpsA_psr"/>
</dbReference>
<dbReference type="EMBL" id="LOMZ01000001">
    <property type="protein sequence ID" value="PLC12873.1"/>
    <property type="molecule type" value="Genomic_DNA"/>
</dbReference>
<evidence type="ECO:0000313" key="5">
    <source>
        <dbReference type="EMBL" id="PLC12873.1"/>
    </source>
</evidence>
<proteinExistence type="inferred from homology"/>
<dbReference type="RefSeq" id="WP_101852412.1">
    <property type="nucleotide sequence ID" value="NZ_LOMZ01000001.1"/>
</dbReference>
<dbReference type="AlphaFoldDB" id="A0A2N4T3T4"/>
<evidence type="ECO:0000256" key="3">
    <source>
        <dbReference type="SAM" id="Phobius"/>
    </source>
</evidence>
<dbReference type="Proteomes" id="UP000234632">
    <property type="component" value="Unassembled WGS sequence"/>
</dbReference>
<gene>
    <name evidence="5" type="ORF">AUQ48_12345</name>
</gene>
<feature type="compositionally biased region" description="Basic and acidic residues" evidence="2">
    <location>
        <begin position="1"/>
        <end position="11"/>
    </location>
</feature>
<evidence type="ECO:0000313" key="6">
    <source>
        <dbReference type="Proteomes" id="UP000234632"/>
    </source>
</evidence>
<feature type="transmembrane region" description="Helical" evidence="3">
    <location>
        <begin position="59"/>
        <end position="81"/>
    </location>
</feature>
<reference evidence="5 6" key="1">
    <citation type="submission" date="2015-12" db="EMBL/GenBank/DDBJ databases">
        <authorList>
            <person name="Shamseldin A."/>
            <person name="Moawad H."/>
            <person name="Abd El-Rahim W.M."/>
            <person name="Sadowsky M.J."/>
        </authorList>
    </citation>
    <scope>NUCLEOTIDE SEQUENCE [LARGE SCALE GENOMIC DNA]</scope>
    <source>
        <strain evidence="5 6">S43</strain>
    </source>
</reference>
<accession>A0A2N4T3T4</accession>
<dbReference type="NCBIfam" id="TIGR00350">
    <property type="entry name" value="lytR_cpsA_psr"/>
    <property type="match status" value="1"/>
</dbReference>
<protein>
    <submittedName>
        <fullName evidence="5">Transcriptional regulator</fullName>
    </submittedName>
</protein>
<name>A0A2N4T3T4_9MICC</name>
<dbReference type="InterPro" id="IPR050922">
    <property type="entry name" value="LytR/CpsA/Psr_CW_biosynth"/>
</dbReference>
<keyword evidence="3" id="KW-0812">Transmembrane</keyword>
<feature type="compositionally biased region" description="Basic and acidic residues" evidence="2">
    <location>
        <begin position="38"/>
        <end position="49"/>
    </location>
</feature>
<organism evidence="5 6">
    <name type="scientific">Kocuria flava</name>
    <dbReference type="NCBI Taxonomy" id="446860"/>
    <lineage>
        <taxon>Bacteria</taxon>
        <taxon>Bacillati</taxon>
        <taxon>Actinomycetota</taxon>
        <taxon>Actinomycetes</taxon>
        <taxon>Micrococcales</taxon>
        <taxon>Micrococcaceae</taxon>
        <taxon>Kocuria</taxon>
    </lineage>
</organism>
<feature type="domain" description="Cell envelope-related transcriptional attenuator" evidence="4">
    <location>
        <begin position="136"/>
        <end position="279"/>
    </location>
</feature>
<keyword evidence="3" id="KW-1133">Transmembrane helix</keyword>
<dbReference type="PANTHER" id="PTHR33392:SF6">
    <property type="entry name" value="POLYISOPRENYL-TEICHOIC ACID--PEPTIDOGLYCAN TEICHOIC ACID TRANSFERASE TAGU"/>
    <property type="match status" value="1"/>
</dbReference>
<dbReference type="Gene3D" id="3.40.630.190">
    <property type="entry name" value="LCP protein"/>
    <property type="match status" value="1"/>
</dbReference>
<feature type="region of interest" description="Disordered" evidence="2">
    <location>
        <begin position="1"/>
        <end position="53"/>
    </location>
</feature>
<evidence type="ECO:0000256" key="1">
    <source>
        <dbReference type="ARBA" id="ARBA00006068"/>
    </source>
</evidence>
<evidence type="ECO:0000256" key="2">
    <source>
        <dbReference type="SAM" id="MobiDB-lite"/>
    </source>
</evidence>
<evidence type="ECO:0000259" key="4">
    <source>
        <dbReference type="Pfam" id="PF03816"/>
    </source>
</evidence>
<sequence length="378" mass="39486">MTVPDPRDAHRSPGAADRAPAEGPAAAPPGPAGGLPARPDRPRPHEPAPPRRGGGLRRALLVLLALVLVLALAAGAFAWLLGRTFDERRQTTDAAFPAESVRPAAGSARDRGTTVLVLGADQRPEGQEDPGVTGERADSIMLLHVPEEGGEVFVMSLLRDTWVSVPGVGEAKLNAALDAGGLPLMVRTVEDLVGVRVDEVAEVDFEGFAALTDAVGGVTVDVPQDFVSNEGMVFEQGPEHMDGRRALEFVRERKAFAEGDYARVVNQRTYVAALLDRMTSPAVLLNPLRLHAVVHDFSPYLLVSEGLDAGMLAGLAPELVGVSGQDVRMFTAPTLGIGTSPDGQSVVLPDLAGAARIGDAVAAGELGDLVATLEDEAP</sequence>